<comment type="caution">
    <text evidence="1">The sequence shown here is derived from an EMBL/GenBank/DDBJ whole genome shotgun (WGS) entry which is preliminary data.</text>
</comment>
<dbReference type="InterPro" id="IPR013780">
    <property type="entry name" value="Glyco_hydro_b"/>
</dbReference>
<dbReference type="Gene3D" id="3.20.20.80">
    <property type="entry name" value="Glycosidases"/>
    <property type="match status" value="2"/>
</dbReference>
<dbReference type="PANTHER" id="PTHR43002">
    <property type="entry name" value="GLYCOGEN DEBRANCHING ENZYME"/>
    <property type="match status" value="1"/>
</dbReference>
<proteinExistence type="predicted"/>
<dbReference type="OrthoDB" id="9761875at2"/>
<dbReference type="Gene3D" id="2.60.40.1180">
    <property type="entry name" value="Golgi alpha-mannosidase II"/>
    <property type="match status" value="1"/>
</dbReference>
<dbReference type="RefSeq" id="WP_060932016.1">
    <property type="nucleotide sequence ID" value="NZ_KQ959847.1"/>
</dbReference>
<accession>A0A133ZEQ9</accession>
<evidence type="ECO:0008006" key="3">
    <source>
        <dbReference type="Google" id="ProtNLM"/>
    </source>
</evidence>
<dbReference type="Proteomes" id="UP000070394">
    <property type="component" value="Unassembled WGS sequence"/>
</dbReference>
<evidence type="ECO:0000313" key="2">
    <source>
        <dbReference type="Proteomes" id="UP000070394"/>
    </source>
</evidence>
<evidence type="ECO:0000313" key="1">
    <source>
        <dbReference type="EMBL" id="KXB53929.1"/>
    </source>
</evidence>
<dbReference type="AlphaFoldDB" id="A0A133ZEQ9"/>
<dbReference type="EMBL" id="LSDA01000137">
    <property type="protein sequence ID" value="KXB53929.1"/>
    <property type="molecule type" value="Genomic_DNA"/>
</dbReference>
<sequence length="600" mass="70086">MAVRVDRDKSFYYPTGITVTPSFFCIKVIRKCKRLYINLYERNVEEAVEKIEFPPESRIGDVWFMQVDMRLKKNIEYALEDEKGLFADEYGKSFSGKDSFGKVSLIDNPRRSPVYIAAFEWGNDLENVKAIEDKSLDSSFIYRLHARGFTKSNTSRIVDKGTFKGILEKVDYLKEIGADFIDIMPATEFDEFIRSAGSFFSLFDKEKKEKKEKITLNYWGYTNSLNFAPKASYATRRYRNPVNEYKAMVKSMHEAGIGVIQEFFFERKSIGYIIDVLRFWKLEYHIDGFHLAGVNYCDEIVKDPYLLDCKFIFSNKIYDIKSTNVISMDYEYMNNMRKYLKGDEGMVPFVSNVLGNKNGYLNFIADVNGFSLADIYRYDYKHNEENGEDNADGSNMNFSWNCGFEGDTKKLQVMNLRKRMYLNAIFLLMISRGAIGVCSGDEVLQSKGGNNNTYCQDNDTSYFNWKLVNKNKDFLHFFREMLDFRRKYILTDDKQKISIHGMQVWKPDFEYYNRQMGVLIEGKQDVYIILNMHWDSHEFSLPTIKRGSTWNVLVNTADINLPFKKEVVKVKNQRTISVEGRSCMVLIAKEDKKADVRKKV</sequence>
<organism evidence="1 2">
    <name type="scientific">Lachnoanaerobaculum saburreum</name>
    <dbReference type="NCBI Taxonomy" id="467210"/>
    <lineage>
        <taxon>Bacteria</taxon>
        <taxon>Bacillati</taxon>
        <taxon>Bacillota</taxon>
        <taxon>Clostridia</taxon>
        <taxon>Lachnospirales</taxon>
        <taxon>Lachnospiraceae</taxon>
        <taxon>Lachnoanaerobaculum</taxon>
    </lineage>
</organism>
<keyword evidence="2" id="KW-1185">Reference proteome</keyword>
<gene>
    <name evidence="1" type="ORF">HMPREF1866_02443</name>
</gene>
<dbReference type="STRING" id="467210.HMPREF1866_02443"/>
<dbReference type="PATRIC" id="fig|467210.3.peg.2417"/>
<reference evidence="2" key="1">
    <citation type="submission" date="2016-01" db="EMBL/GenBank/DDBJ databases">
        <authorList>
            <person name="Mitreva M."/>
            <person name="Pepin K.H."/>
            <person name="Mihindukulasuriya K.A."/>
            <person name="Fulton R."/>
            <person name="Fronick C."/>
            <person name="O'Laughlin M."/>
            <person name="Miner T."/>
            <person name="Herter B."/>
            <person name="Rosa B.A."/>
            <person name="Cordes M."/>
            <person name="Tomlinson C."/>
            <person name="Wollam A."/>
            <person name="Palsikar V.B."/>
            <person name="Mardis E.R."/>
            <person name="Wilson R.K."/>
        </authorList>
    </citation>
    <scope>NUCLEOTIDE SEQUENCE [LARGE SCALE GENOMIC DNA]</scope>
    <source>
        <strain evidence="2">DNF00896</strain>
    </source>
</reference>
<dbReference type="InterPro" id="IPR017853">
    <property type="entry name" value="GH"/>
</dbReference>
<protein>
    <recommendedName>
        <fullName evidence="3">Glycogen debranching enzyme GlgX</fullName>
    </recommendedName>
</protein>
<dbReference type="SUPFAM" id="SSF51445">
    <property type="entry name" value="(Trans)glycosidases"/>
    <property type="match status" value="1"/>
</dbReference>
<name>A0A133ZEQ9_9FIRM</name>
<dbReference type="SUPFAM" id="SSF51011">
    <property type="entry name" value="Glycosyl hydrolase domain"/>
    <property type="match status" value="1"/>
</dbReference>